<evidence type="ECO:0000259" key="4">
    <source>
        <dbReference type="Pfam" id="PF18915"/>
    </source>
</evidence>
<evidence type="ECO:0000256" key="3">
    <source>
        <dbReference type="SAM" id="Phobius"/>
    </source>
</evidence>
<feature type="transmembrane region" description="Helical" evidence="3">
    <location>
        <begin position="79"/>
        <end position="100"/>
    </location>
</feature>
<protein>
    <recommendedName>
        <fullName evidence="4">DUF5667 domain-containing protein</fullName>
    </recommendedName>
</protein>
<keyword evidence="3" id="KW-0812">Transmembrane</keyword>
<name>A0A1H1DGS4_9ACTN</name>
<dbReference type="OrthoDB" id="3402808at2"/>
<reference evidence="5 6" key="1">
    <citation type="submission" date="2016-10" db="EMBL/GenBank/DDBJ databases">
        <authorList>
            <person name="de Groot N.N."/>
        </authorList>
    </citation>
    <scope>NUCLEOTIDE SEQUENCE [LARGE SCALE GENOMIC DNA]</scope>
    <source>
        <strain evidence="5 6">DSM 43794</strain>
    </source>
</reference>
<organism evidence="5 6">
    <name type="scientific">Thermostaphylospora chromogena</name>
    <dbReference type="NCBI Taxonomy" id="35622"/>
    <lineage>
        <taxon>Bacteria</taxon>
        <taxon>Bacillati</taxon>
        <taxon>Actinomycetota</taxon>
        <taxon>Actinomycetes</taxon>
        <taxon>Streptosporangiales</taxon>
        <taxon>Thermomonosporaceae</taxon>
        <taxon>Thermostaphylospora</taxon>
    </lineage>
</organism>
<keyword evidence="3" id="KW-1133">Transmembrane helix</keyword>
<keyword evidence="1" id="KW-0175">Coiled coil</keyword>
<evidence type="ECO:0000313" key="5">
    <source>
        <dbReference type="EMBL" id="SDQ75419.1"/>
    </source>
</evidence>
<proteinExistence type="predicted"/>
<feature type="coiled-coil region" evidence="1">
    <location>
        <begin position="120"/>
        <end position="147"/>
    </location>
</feature>
<evidence type="ECO:0000256" key="2">
    <source>
        <dbReference type="SAM" id="MobiDB-lite"/>
    </source>
</evidence>
<dbReference type="InterPro" id="IPR043725">
    <property type="entry name" value="DUF5667"/>
</dbReference>
<feature type="domain" description="DUF5667" evidence="4">
    <location>
        <begin position="102"/>
        <end position="191"/>
    </location>
</feature>
<gene>
    <name evidence="5" type="ORF">SAMN04489764_1989</name>
</gene>
<evidence type="ECO:0000313" key="6">
    <source>
        <dbReference type="Proteomes" id="UP000217103"/>
    </source>
</evidence>
<dbReference type="RefSeq" id="WP_131815490.1">
    <property type="nucleotide sequence ID" value="NZ_FNKK01000002.1"/>
</dbReference>
<feature type="region of interest" description="Disordered" evidence="2">
    <location>
        <begin position="224"/>
        <end position="245"/>
    </location>
</feature>
<dbReference type="Proteomes" id="UP000217103">
    <property type="component" value="Unassembled WGS sequence"/>
</dbReference>
<accession>A0A1H1DGS4</accession>
<dbReference type="AlphaFoldDB" id="A0A1H1DGS4"/>
<dbReference type="EMBL" id="FNKK01000002">
    <property type="protein sequence ID" value="SDQ75419.1"/>
    <property type="molecule type" value="Genomic_DNA"/>
</dbReference>
<dbReference type="Pfam" id="PF18915">
    <property type="entry name" value="DUF5667"/>
    <property type="match status" value="1"/>
</dbReference>
<feature type="compositionally biased region" description="Low complexity" evidence="2">
    <location>
        <begin position="233"/>
        <end position="245"/>
    </location>
</feature>
<dbReference type="STRING" id="35622.SAMN04489764_1989"/>
<keyword evidence="6" id="KW-1185">Reference proteome</keyword>
<sequence length="245" mass="26976">MRRRRPRWWPPITSRRSRARLAKRMAEIGAVAGAGPTQAFRDRLRDELMLAARAAEPVSAPAPLPPDPPARRRHHQHAVLPRLAVLGTAIVVTVTALVTYRSVPGDPLYPLKRVAESALLELSADEVARAEGKLRAAQERAAEVAALLGIPDRVNLVDQTLDDMEESTRSAVCTLKRVDAEHPEKRTDLRRFAENQHRRMTSILPRMDEKTQRQVSGYLSYIESLAEPDDAAEPSGAAGPSGATP</sequence>
<keyword evidence="3" id="KW-0472">Membrane</keyword>
<evidence type="ECO:0000256" key="1">
    <source>
        <dbReference type="SAM" id="Coils"/>
    </source>
</evidence>